<sequence length="447" mass="49698">MRTLASKWNIQNPLDVMCEAPNRFICRFESEEDRNRIEAMQPWQLHGHILLMIHYKPGMDAATQEIQTVPIWMNLNGLHLEHHSVDATTIIASAAGKVKKIELPKSGLGFRARVEVNIENPLVQGTPVNICEGDDVWVSFFYNPVPPCFCAKCLRLGHEQFNCTYPTEERDMTLLQLEYHKTVEKDKTEEVESGQEDNGAKKEPISTKAQADGPKNKGKQKMTEAKPKMGKTSSKVAKPFSEGLHTDTNSTNIYDPNELGIELTSDYLIATPIQIGHSSPSLSLTQAADNLSMLNHLTTTNTLTQPPEKPTSRRRVGRPIGAVDSKPRQSKGSKHKSVKTRSVHEFETVSPTKKRKLTEIIGSPSSSNTQDLSLESCYKPIPPPIDTSKLGYPAAAPYIWELLQLPEIANFFLQQGVLNPALAPAMNLNNSIDSPTSALRLPFINEI</sequence>
<protein>
    <recommendedName>
        <fullName evidence="4">DUF4283 domain-containing protein</fullName>
    </recommendedName>
</protein>
<evidence type="ECO:0008006" key="4">
    <source>
        <dbReference type="Google" id="ProtNLM"/>
    </source>
</evidence>
<evidence type="ECO:0000256" key="1">
    <source>
        <dbReference type="SAM" id="MobiDB-lite"/>
    </source>
</evidence>
<dbReference type="Proteomes" id="UP000554482">
    <property type="component" value="Unassembled WGS sequence"/>
</dbReference>
<evidence type="ECO:0000313" key="3">
    <source>
        <dbReference type="Proteomes" id="UP000554482"/>
    </source>
</evidence>
<keyword evidence="3" id="KW-1185">Reference proteome</keyword>
<reference evidence="2 3" key="1">
    <citation type="submission" date="2020-06" db="EMBL/GenBank/DDBJ databases">
        <title>Transcriptomic and genomic resources for Thalictrum thalictroides and T. hernandezii: Facilitating candidate gene discovery in an emerging model plant lineage.</title>
        <authorList>
            <person name="Arias T."/>
            <person name="Riano-Pachon D.M."/>
            <person name="Di Stilio V.S."/>
        </authorList>
    </citation>
    <scope>NUCLEOTIDE SEQUENCE [LARGE SCALE GENOMIC DNA]</scope>
    <source>
        <strain evidence="3">cv. WT478/WT964</strain>
        <tissue evidence="2">Leaves</tissue>
    </source>
</reference>
<dbReference type="InterPro" id="IPR040256">
    <property type="entry name" value="At4g02000-like"/>
</dbReference>
<accession>A0A7J6WXF1</accession>
<evidence type="ECO:0000313" key="2">
    <source>
        <dbReference type="EMBL" id="KAF5201190.1"/>
    </source>
</evidence>
<dbReference type="PANTHER" id="PTHR31286:SF167">
    <property type="entry name" value="OS09G0268800 PROTEIN"/>
    <property type="match status" value="1"/>
</dbReference>
<dbReference type="AlphaFoldDB" id="A0A7J6WXF1"/>
<feature type="region of interest" description="Disordered" evidence="1">
    <location>
        <begin position="300"/>
        <end position="373"/>
    </location>
</feature>
<proteinExistence type="predicted"/>
<feature type="non-terminal residue" evidence="2">
    <location>
        <position position="447"/>
    </location>
</feature>
<comment type="caution">
    <text evidence="2">The sequence shown here is derived from an EMBL/GenBank/DDBJ whole genome shotgun (WGS) entry which is preliminary data.</text>
</comment>
<dbReference type="OrthoDB" id="1750790at2759"/>
<organism evidence="2 3">
    <name type="scientific">Thalictrum thalictroides</name>
    <name type="common">Rue-anemone</name>
    <name type="synonym">Anemone thalictroides</name>
    <dbReference type="NCBI Taxonomy" id="46969"/>
    <lineage>
        <taxon>Eukaryota</taxon>
        <taxon>Viridiplantae</taxon>
        <taxon>Streptophyta</taxon>
        <taxon>Embryophyta</taxon>
        <taxon>Tracheophyta</taxon>
        <taxon>Spermatophyta</taxon>
        <taxon>Magnoliopsida</taxon>
        <taxon>Ranunculales</taxon>
        <taxon>Ranunculaceae</taxon>
        <taxon>Thalictroideae</taxon>
        <taxon>Thalictrum</taxon>
    </lineage>
</organism>
<gene>
    <name evidence="2" type="ORF">FRX31_009223</name>
</gene>
<dbReference type="PANTHER" id="PTHR31286">
    <property type="entry name" value="GLYCINE-RICH CELL WALL STRUCTURAL PROTEIN 1.8-LIKE"/>
    <property type="match status" value="1"/>
</dbReference>
<feature type="compositionally biased region" description="Polar residues" evidence="1">
    <location>
        <begin position="363"/>
        <end position="373"/>
    </location>
</feature>
<feature type="compositionally biased region" description="Basic residues" evidence="1">
    <location>
        <begin position="328"/>
        <end position="341"/>
    </location>
</feature>
<feature type="region of interest" description="Disordered" evidence="1">
    <location>
        <begin position="185"/>
        <end position="253"/>
    </location>
</feature>
<dbReference type="EMBL" id="JABWDY010009750">
    <property type="protein sequence ID" value="KAF5201190.1"/>
    <property type="molecule type" value="Genomic_DNA"/>
</dbReference>
<name>A0A7J6WXF1_THATH</name>